<protein>
    <submittedName>
        <fullName evidence="1">Uncharacterized protein</fullName>
    </submittedName>
</protein>
<accession>A0A381VGM9</accession>
<organism evidence="1">
    <name type="scientific">marine metagenome</name>
    <dbReference type="NCBI Taxonomy" id="408172"/>
    <lineage>
        <taxon>unclassified sequences</taxon>
        <taxon>metagenomes</taxon>
        <taxon>ecological metagenomes</taxon>
    </lineage>
</organism>
<sequence length="25" mass="2779">MQPDQDVNFGLQYTGLFSALFSGDQ</sequence>
<proteinExistence type="predicted"/>
<gene>
    <name evidence="1" type="ORF">METZ01_LOCUS92218</name>
</gene>
<dbReference type="AlphaFoldDB" id="A0A381VGM9"/>
<dbReference type="EMBL" id="UINC01008755">
    <property type="protein sequence ID" value="SVA39364.1"/>
    <property type="molecule type" value="Genomic_DNA"/>
</dbReference>
<reference evidence="1" key="1">
    <citation type="submission" date="2018-05" db="EMBL/GenBank/DDBJ databases">
        <authorList>
            <person name="Lanie J.A."/>
            <person name="Ng W.-L."/>
            <person name="Kazmierczak K.M."/>
            <person name="Andrzejewski T.M."/>
            <person name="Davidsen T.M."/>
            <person name="Wayne K.J."/>
            <person name="Tettelin H."/>
            <person name="Glass J.I."/>
            <person name="Rusch D."/>
            <person name="Podicherti R."/>
            <person name="Tsui H.-C.T."/>
            <person name="Winkler M.E."/>
        </authorList>
    </citation>
    <scope>NUCLEOTIDE SEQUENCE</scope>
</reference>
<name>A0A381VGM9_9ZZZZ</name>
<evidence type="ECO:0000313" key="1">
    <source>
        <dbReference type="EMBL" id="SVA39364.1"/>
    </source>
</evidence>